<dbReference type="PANTHER" id="PTHR38589:SF1">
    <property type="entry name" value="BLR0621 PROTEIN"/>
    <property type="match status" value="1"/>
</dbReference>
<comment type="pathway">
    <text evidence="1">Cell wall biogenesis; peptidoglycan biosynthesis.</text>
</comment>
<name>Q07UN2_RHOP5</name>
<dbReference type="eggNOG" id="COG3786">
    <property type="taxonomic scope" value="Bacteria"/>
</dbReference>
<evidence type="ECO:0000256" key="1">
    <source>
        <dbReference type="ARBA" id="ARBA00004752"/>
    </source>
</evidence>
<dbReference type="STRING" id="316055.RPE_0393"/>
<keyword evidence="4" id="KW-0133">Cell shape</keyword>
<dbReference type="GO" id="GO:0008360">
    <property type="term" value="P:regulation of cell shape"/>
    <property type="evidence" value="ECO:0007669"/>
    <property type="project" value="UniProtKB-KW"/>
</dbReference>
<dbReference type="SUPFAM" id="SSF141523">
    <property type="entry name" value="L,D-transpeptidase catalytic domain-like"/>
    <property type="match status" value="1"/>
</dbReference>
<evidence type="ECO:0000256" key="4">
    <source>
        <dbReference type="ARBA" id="ARBA00022960"/>
    </source>
</evidence>
<evidence type="ECO:0000256" key="7">
    <source>
        <dbReference type="SAM" id="MobiDB-lite"/>
    </source>
</evidence>
<keyword evidence="5" id="KW-0573">Peptidoglycan synthesis</keyword>
<dbReference type="InterPro" id="IPR038063">
    <property type="entry name" value="Transpep_catalytic_dom"/>
</dbReference>
<feature type="domain" description="L,D-TPase catalytic" evidence="8">
    <location>
        <begin position="54"/>
        <end position="201"/>
    </location>
</feature>
<evidence type="ECO:0000256" key="3">
    <source>
        <dbReference type="ARBA" id="ARBA00022679"/>
    </source>
</evidence>
<feature type="region of interest" description="Disordered" evidence="7">
    <location>
        <begin position="1"/>
        <end position="25"/>
    </location>
</feature>
<dbReference type="GO" id="GO:0004180">
    <property type="term" value="F:carboxypeptidase activity"/>
    <property type="evidence" value="ECO:0007669"/>
    <property type="project" value="UniProtKB-ARBA"/>
</dbReference>
<evidence type="ECO:0000256" key="2">
    <source>
        <dbReference type="ARBA" id="ARBA00005992"/>
    </source>
</evidence>
<evidence type="ECO:0000313" key="9">
    <source>
        <dbReference type="EMBL" id="ABJ04352.1"/>
    </source>
</evidence>
<dbReference type="OrthoDB" id="9804204at2"/>
<dbReference type="UniPathway" id="UPA00219"/>
<evidence type="ECO:0000256" key="5">
    <source>
        <dbReference type="ARBA" id="ARBA00022984"/>
    </source>
</evidence>
<evidence type="ECO:0000256" key="6">
    <source>
        <dbReference type="ARBA" id="ARBA00023316"/>
    </source>
</evidence>
<proteinExistence type="inferred from homology"/>
<dbReference type="AlphaFoldDB" id="Q07UN2"/>
<dbReference type="Pfam" id="PF03734">
    <property type="entry name" value="YkuD"/>
    <property type="match status" value="1"/>
</dbReference>
<keyword evidence="3" id="KW-0808">Transferase</keyword>
<gene>
    <name evidence="9" type="ordered locus">RPE_0393</name>
</gene>
<accession>Q07UN2</accession>
<dbReference type="GO" id="GO:0009252">
    <property type="term" value="P:peptidoglycan biosynthetic process"/>
    <property type="evidence" value="ECO:0007669"/>
    <property type="project" value="UniProtKB-UniPathway"/>
</dbReference>
<dbReference type="InterPro" id="IPR005490">
    <property type="entry name" value="LD_TPept_cat_dom"/>
</dbReference>
<reference evidence="9" key="1">
    <citation type="submission" date="2006-09" db="EMBL/GenBank/DDBJ databases">
        <title>Complete sequence of Rhodopseudomonas palustris BisA53.</title>
        <authorList>
            <consortium name="US DOE Joint Genome Institute"/>
            <person name="Copeland A."/>
            <person name="Lucas S."/>
            <person name="Lapidus A."/>
            <person name="Barry K."/>
            <person name="Detter J.C."/>
            <person name="Glavina del Rio T."/>
            <person name="Hammon N."/>
            <person name="Israni S."/>
            <person name="Dalin E."/>
            <person name="Tice H."/>
            <person name="Pitluck S."/>
            <person name="Chain P."/>
            <person name="Malfatti S."/>
            <person name="Shin M."/>
            <person name="Vergez L."/>
            <person name="Schmutz J."/>
            <person name="Larimer F."/>
            <person name="Land M."/>
            <person name="Hauser L."/>
            <person name="Pelletier D.A."/>
            <person name="Kyrpides N."/>
            <person name="Kim E."/>
            <person name="Harwood C.S."/>
            <person name="Oda Y."/>
            <person name="Richardson P."/>
        </authorList>
    </citation>
    <scope>NUCLEOTIDE SEQUENCE [LARGE SCALE GENOMIC DNA]</scope>
    <source>
        <strain evidence="9">BisA53</strain>
    </source>
</reference>
<dbReference type="EMBL" id="CP000463">
    <property type="protein sequence ID" value="ABJ04352.1"/>
    <property type="molecule type" value="Genomic_DNA"/>
</dbReference>
<comment type="similarity">
    <text evidence="2">Belongs to the YkuD family.</text>
</comment>
<organism evidence="9">
    <name type="scientific">Rhodopseudomonas palustris (strain BisA53)</name>
    <dbReference type="NCBI Taxonomy" id="316055"/>
    <lineage>
        <taxon>Bacteria</taxon>
        <taxon>Pseudomonadati</taxon>
        <taxon>Pseudomonadota</taxon>
        <taxon>Alphaproteobacteria</taxon>
        <taxon>Hyphomicrobiales</taxon>
        <taxon>Nitrobacteraceae</taxon>
        <taxon>Rhodopseudomonas</taxon>
    </lineage>
</organism>
<dbReference type="HOGENOM" id="CLU_105370_0_0_5"/>
<dbReference type="GO" id="GO:0071555">
    <property type="term" value="P:cell wall organization"/>
    <property type="evidence" value="ECO:0007669"/>
    <property type="project" value="UniProtKB-KW"/>
</dbReference>
<dbReference type="KEGG" id="rpe:RPE_0393"/>
<dbReference type="PANTHER" id="PTHR38589">
    <property type="entry name" value="BLR0621 PROTEIN"/>
    <property type="match status" value="1"/>
</dbReference>
<dbReference type="CDD" id="cd16913">
    <property type="entry name" value="YkuD_like"/>
    <property type="match status" value="1"/>
</dbReference>
<protein>
    <recommendedName>
        <fullName evidence="8">L,D-TPase catalytic domain-containing protein</fullName>
    </recommendedName>
</protein>
<sequence length="202" mass="22142">MKFTLPDAAGKGAAPSVRPTRPAIVRSPGTTLSLIRVRPAAGNPSRGWLSAGGQTFPVALGRGGIRANKREGDGGTPRGRFRPLKLWWRADRAPRPATKLPVRAIGAGDAWCEDPADRRYNQPIRLEPGEAGDRLRRDDQLYDFIIEIDHNTRPRVAGRGSAVFLHLAREHFGPTAGCVAMRKSAMLRLLARIGPRTRIVIY</sequence>
<dbReference type="GO" id="GO:0016740">
    <property type="term" value="F:transferase activity"/>
    <property type="evidence" value="ECO:0007669"/>
    <property type="project" value="UniProtKB-KW"/>
</dbReference>
<evidence type="ECO:0000259" key="8">
    <source>
        <dbReference type="Pfam" id="PF03734"/>
    </source>
</evidence>
<keyword evidence="6" id="KW-0961">Cell wall biogenesis/degradation</keyword>